<reference evidence="1 2" key="1">
    <citation type="journal article" date="2005" name="Nucleic Acids Res.">
        <title>The genome sequence of Xanthomonas oryzae pathovar oryzae KACC10331, the bacterial blight pathogen of rice.</title>
        <authorList>
            <person name="Lee B.M."/>
            <person name="Park Y.J."/>
            <person name="Park D.S."/>
            <person name="Kang H.W."/>
            <person name="Kim J.G."/>
            <person name="Song E.S."/>
            <person name="Park I.C."/>
            <person name="Yoon U.H."/>
            <person name="Hahn J.H."/>
            <person name="Koo B.S."/>
            <person name="Lee G.B."/>
            <person name="Kim H."/>
            <person name="Park H.S."/>
            <person name="Yoon K.O."/>
            <person name="Kim J.H."/>
            <person name="Jung C.H."/>
            <person name="Koh N.H."/>
            <person name="Seo J.S."/>
            <person name="Go S.J."/>
        </authorList>
    </citation>
    <scope>NUCLEOTIDE SEQUENCE [LARGE SCALE GENOMIC DNA]</scope>
    <source>
        <strain evidence="2">KACC10331 / KXO85</strain>
    </source>
</reference>
<proteinExistence type="predicted"/>
<accession>Q5GWU5</accession>
<dbReference type="STRING" id="291331.XOO3572"/>
<dbReference type="Proteomes" id="UP000006735">
    <property type="component" value="Chromosome"/>
</dbReference>
<dbReference type="AlphaFoldDB" id="Q5GWU5"/>
<protein>
    <submittedName>
        <fullName evidence="1">Uncharacterized protein</fullName>
    </submittedName>
</protein>
<keyword evidence="2" id="KW-1185">Reference proteome</keyword>
<dbReference type="KEGG" id="xoo:XOO3572"/>
<evidence type="ECO:0000313" key="2">
    <source>
        <dbReference type="Proteomes" id="UP000006735"/>
    </source>
</evidence>
<dbReference type="EMBL" id="AE013598">
    <property type="protein sequence ID" value="AAW76826.1"/>
    <property type="molecule type" value="Genomic_DNA"/>
</dbReference>
<dbReference type="HOGENOM" id="CLU_927338_0_0_6"/>
<organism evidence="1 2">
    <name type="scientific">Xanthomonas oryzae pv. oryzae (strain KACC10331 / KXO85)</name>
    <dbReference type="NCBI Taxonomy" id="291331"/>
    <lineage>
        <taxon>Bacteria</taxon>
        <taxon>Pseudomonadati</taxon>
        <taxon>Pseudomonadota</taxon>
        <taxon>Gammaproteobacteria</taxon>
        <taxon>Lysobacterales</taxon>
        <taxon>Lysobacteraceae</taxon>
        <taxon>Xanthomonas</taxon>
    </lineage>
</organism>
<evidence type="ECO:0000313" key="1">
    <source>
        <dbReference type="EMBL" id="AAW76826.1"/>
    </source>
</evidence>
<gene>
    <name evidence="1" type="ordered locus">XOO3572</name>
</gene>
<name>Q5GWU5_XANOR</name>
<sequence length="300" mass="32390">MDRRFTLDHAAGNACLRVRLGVALDEVGVGDDHAIAVHTHHFTLLTLVLAGVDDDLVAFLDTVSHVYVLRSQHFGSERDDLHELLGTQLARHRPEDAGTDRLLLVVQQHSGIAVEADQRTVGTAHTLAGTHHDGVVDFALLDLATRNGVLDGDLDDVANACITALGAAQHLDAHHFLGTRIVGDIEVALHLDHDSDLPYSAERVTISTTRQFLVLDIGAISVTRTTSPSLQALSASCACSLVERLMYLPYRACLTWRSTNTVTVLSILLLTTRPSTVRSVCFSLLSLIAAVLTWCCRAGA</sequence>